<evidence type="ECO:0000256" key="2">
    <source>
        <dbReference type="SAM" id="MobiDB-lite"/>
    </source>
</evidence>
<dbReference type="EMBL" id="ML210254">
    <property type="protein sequence ID" value="TFK21943.1"/>
    <property type="molecule type" value="Genomic_DNA"/>
</dbReference>
<feature type="coiled-coil region" evidence="1">
    <location>
        <begin position="241"/>
        <end position="289"/>
    </location>
</feature>
<dbReference type="AlphaFoldDB" id="A0A5C3KQ18"/>
<dbReference type="OrthoDB" id="2905408at2759"/>
<evidence type="ECO:0000313" key="3">
    <source>
        <dbReference type="EMBL" id="TFK21943.1"/>
    </source>
</evidence>
<keyword evidence="4" id="KW-1185">Reference proteome</keyword>
<accession>A0A5C3KQ18</accession>
<proteinExistence type="predicted"/>
<keyword evidence="1" id="KW-0175">Coiled coil</keyword>
<organism evidence="3 4">
    <name type="scientific">Coprinopsis marcescibilis</name>
    <name type="common">Agaric fungus</name>
    <name type="synonym">Psathyrella marcescibilis</name>
    <dbReference type="NCBI Taxonomy" id="230819"/>
    <lineage>
        <taxon>Eukaryota</taxon>
        <taxon>Fungi</taxon>
        <taxon>Dikarya</taxon>
        <taxon>Basidiomycota</taxon>
        <taxon>Agaricomycotina</taxon>
        <taxon>Agaricomycetes</taxon>
        <taxon>Agaricomycetidae</taxon>
        <taxon>Agaricales</taxon>
        <taxon>Agaricineae</taxon>
        <taxon>Psathyrellaceae</taxon>
        <taxon>Coprinopsis</taxon>
    </lineage>
</organism>
<dbReference type="Proteomes" id="UP000307440">
    <property type="component" value="Unassembled WGS sequence"/>
</dbReference>
<feature type="coiled-coil region" evidence="1">
    <location>
        <begin position="129"/>
        <end position="156"/>
    </location>
</feature>
<feature type="compositionally biased region" description="Polar residues" evidence="2">
    <location>
        <begin position="1"/>
        <end position="18"/>
    </location>
</feature>
<reference evidence="3 4" key="1">
    <citation type="journal article" date="2019" name="Nat. Ecol. Evol.">
        <title>Megaphylogeny resolves global patterns of mushroom evolution.</title>
        <authorList>
            <person name="Varga T."/>
            <person name="Krizsan K."/>
            <person name="Foldi C."/>
            <person name="Dima B."/>
            <person name="Sanchez-Garcia M."/>
            <person name="Sanchez-Ramirez S."/>
            <person name="Szollosi G.J."/>
            <person name="Szarkandi J.G."/>
            <person name="Papp V."/>
            <person name="Albert L."/>
            <person name="Andreopoulos W."/>
            <person name="Angelini C."/>
            <person name="Antonin V."/>
            <person name="Barry K.W."/>
            <person name="Bougher N.L."/>
            <person name="Buchanan P."/>
            <person name="Buyck B."/>
            <person name="Bense V."/>
            <person name="Catcheside P."/>
            <person name="Chovatia M."/>
            <person name="Cooper J."/>
            <person name="Damon W."/>
            <person name="Desjardin D."/>
            <person name="Finy P."/>
            <person name="Geml J."/>
            <person name="Haridas S."/>
            <person name="Hughes K."/>
            <person name="Justo A."/>
            <person name="Karasinski D."/>
            <person name="Kautmanova I."/>
            <person name="Kiss B."/>
            <person name="Kocsube S."/>
            <person name="Kotiranta H."/>
            <person name="LaButti K.M."/>
            <person name="Lechner B.E."/>
            <person name="Liimatainen K."/>
            <person name="Lipzen A."/>
            <person name="Lukacs Z."/>
            <person name="Mihaltcheva S."/>
            <person name="Morgado L.N."/>
            <person name="Niskanen T."/>
            <person name="Noordeloos M.E."/>
            <person name="Ohm R.A."/>
            <person name="Ortiz-Santana B."/>
            <person name="Ovrebo C."/>
            <person name="Racz N."/>
            <person name="Riley R."/>
            <person name="Savchenko A."/>
            <person name="Shiryaev A."/>
            <person name="Soop K."/>
            <person name="Spirin V."/>
            <person name="Szebenyi C."/>
            <person name="Tomsovsky M."/>
            <person name="Tulloss R.E."/>
            <person name="Uehling J."/>
            <person name="Grigoriev I.V."/>
            <person name="Vagvolgyi C."/>
            <person name="Papp T."/>
            <person name="Martin F.M."/>
            <person name="Miettinen O."/>
            <person name="Hibbett D.S."/>
            <person name="Nagy L.G."/>
        </authorList>
    </citation>
    <scope>NUCLEOTIDE SEQUENCE [LARGE SCALE GENOMIC DNA]</scope>
    <source>
        <strain evidence="3 4">CBS 121175</strain>
    </source>
</reference>
<feature type="region of interest" description="Disordered" evidence="2">
    <location>
        <begin position="1"/>
        <end position="28"/>
    </location>
</feature>
<evidence type="ECO:0000313" key="4">
    <source>
        <dbReference type="Proteomes" id="UP000307440"/>
    </source>
</evidence>
<feature type="compositionally biased region" description="Low complexity" evidence="2">
    <location>
        <begin position="19"/>
        <end position="28"/>
    </location>
</feature>
<evidence type="ECO:0000256" key="1">
    <source>
        <dbReference type="SAM" id="Coils"/>
    </source>
</evidence>
<sequence>MPLSKQASGFHNRSLTLPSSSESHASSASVTHAIQLGTIYSVREENASKSTTNLDLQAAFSSLPSISPSRDLILELEYVKRMHQEDKDFYTREVGHLRRLLLDCEQALRDQKDGYRQQSMFLEKVVRAKEAAVAERNDLREHRKRLSTELDAKRREFSDAMDVLEATQTELDGRLKQPSDGGESRTISDLQAPMVEGYSALPGRAAALREQLVESEERFQAACFAWSRESKHQRRLSNTSTREVNNQLKRQEETMRQLLTDNEGLAAQVASMNDRLTYATKELHEKERELRASRILPLIQAQASFDDAIATVQALNAKISETAARIAAAVQPYRYRSTNTTSSDGVRWLGVPLISVLPTLLPNVEVHAPTIVHPRSHVIHQVYFRAMLANWCAYGVSAWTLVEGGGQKNGDLLSTIYRKLRTVEDPLVVARWRALSRSQLTISRASWMDSLTSALNSVLGALGLIYGEPEASLIPLLDPFLTAVRDTRRILGELVVQMELDVAVVQPGSRFNGQTMRDRVHLPSQDIASRSSATACSSEESDDLVVATLKLGLTKTSGQGQEFVILPTVLRRNTLLSGYFPLQS</sequence>
<protein>
    <submittedName>
        <fullName evidence="3">Uncharacterized protein</fullName>
    </submittedName>
</protein>
<gene>
    <name evidence="3" type="ORF">FA15DRAFT_672074</name>
</gene>
<name>A0A5C3KQ18_COPMA</name>